<evidence type="ECO:0000256" key="1">
    <source>
        <dbReference type="SAM" id="MobiDB-lite"/>
    </source>
</evidence>
<evidence type="ECO:0000313" key="2">
    <source>
        <dbReference type="EMBL" id="KAF4961604.1"/>
    </source>
</evidence>
<proteinExistence type="predicted"/>
<dbReference type="Proteomes" id="UP000622797">
    <property type="component" value="Unassembled WGS sequence"/>
</dbReference>
<reference evidence="2" key="2">
    <citation type="submission" date="2020-05" db="EMBL/GenBank/DDBJ databases">
        <authorList>
            <person name="Kim H.-S."/>
            <person name="Proctor R.H."/>
            <person name="Brown D.W."/>
        </authorList>
    </citation>
    <scope>NUCLEOTIDE SEQUENCE</scope>
    <source>
        <strain evidence="2">NRRL 20472</strain>
    </source>
</reference>
<dbReference type="AlphaFoldDB" id="A0A8H4TPN3"/>
<feature type="region of interest" description="Disordered" evidence="1">
    <location>
        <begin position="297"/>
        <end position="320"/>
    </location>
</feature>
<keyword evidence="3" id="KW-1185">Reference proteome</keyword>
<evidence type="ECO:0000313" key="3">
    <source>
        <dbReference type="Proteomes" id="UP000622797"/>
    </source>
</evidence>
<sequence length="320" mass="35724">MFRLQPTSITITAPELNDAERRSRYRTHLINRQRANRRHVCLTPSEQEIALQDAFNTRVVTPSTHSIPGPDAPPSTNQDEIEDEEESTSPEPSSDHEVDTSSEILLGANDGANTPARGSQSQQQPLVLRQRSGRHESPDVNTTTETGPLPIRTRLNNLIDESTEQDADEHRLTQLLSTAVAGTPTRLDTSPYESEEEYILEQSLNLGERVAFPRDAEVTTSSIAQELNATPPRRHVPVYSDRLPLHEQPQTPRQLPEARHQSRFDGAYTAPARGRRTRVEIDDEPVTVRGRRARRNISPVGLRTPGFRGLYGGSENADDV</sequence>
<dbReference type="OrthoDB" id="3437607at2759"/>
<feature type="compositionally biased region" description="Polar residues" evidence="1">
    <location>
        <begin position="116"/>
        <end position="125"/>
    </location>
</feature>
<organism evidence="2 3">
    <name type="scientific">Fusarium sarcochroum</name>
    <dbReference type="NCBI Taxonomy" id="1208366"/>
    <lineage>
        <taxon>Eukaryota</taxon>
        <taxon>Fungi</taxon>
        <taxon>Dikarya</taxon>
        <taxon>Ascomycota</taxon>
        <taxon>Pezizomycotina</taxon>
        <taxon>Sordariomycetes</taxon>
        <taxon>Hypocreomycetidae</taxon>
        <taxon>Hypocreales</taxon>
        <taxon>Nectriaceae</taxon>
        <taxon>Fusarium</taxon>
        <taxon>Fusarium lateritium species complex</taxon>
    </lineage>
</organism>
<feature type="region of interest" description="Disordered" evidence="1">
    <location>
        <begin position="247"/>
        <end position="276"/>
    </location>
</feature>
<comment type="caution">
    <text evidence="2">The sequence shown here is derived from an EMBL/GenBank/DDBJ whole genome shotgun (WGS) entry which is preliminary data.</text>
</comment>
<gene>
    <name evidence="2" type="ORF">FSARC_10133</name>
</gene>
<dbReference type="EMBL" id="JABEXW010000605">
    <property type="protein sequence ID" value="KAF4961604.1"/>
    <property type="molecule type" value="Genomic_DNA"/>
</dbReference>
<reference evidence="2" key="1">
    <citation type="journal article" date="2020" name="BMC Genomics">
        <title>Correction to: Identification and distribution of gene clusters required for synthesis of sphingolipid metabolism inhibitors in diverse species of the filamentous fungus Fusarium.</title>
        <authorList>
            <person name="Kim H.S."/>
            <person name="Lohmar J.M."/>
            <person name="Busman M."/>
            <person name="Brown D.W."/>
            <person name="Naumann T.A."/>
            <person name="Divon H.H."/>
            <person name="Lysoe E."/>
            <person name="Uhlig S."/>
            <person name="Proctor R.H."/>
        </authorList>
    </citation>
    <scope>NUCLEOTIDE SEQUENCE</scope>
    <source>
        <strain evidence="2">NRRL 20472</strain>
    </source>
</reference>
<name>A0A8H4TPN3_9HYPO</name>
<protein>
    <submittedName>
        <fullName evidence="2">Uncharacterized protein</fullName>
    </submittedName>
</protein>
<accession>A0A8H4TPN3</accession>
<feature type="compositionally biased region" description="Acidic residues" evidence="1">
    <location>
        <begin position="79"/>
        <end position="88"/>
    </location>
</feature>
<feature type="region of interest" description="Disordered" evidence="1">
    <location>
        <begin position="61"/>
        <end position="152"/>
    </location>
</feature>